<dbReference type="OrthoDB" id="3209743at2759"/>
<evidence type="ECO:0000313" key="13">
    <source>
        <dbReference type="EMBL" id="CDG70745.1"/>
    </source>
</evidence>
<evidence type="ECO:0000256" key="2">
    <source>
        <dbReference type="ARBA" id="ARBA00022438"/>
    </source>
</evidence>
<dbReference type="InterPro" id="IPR031615">
    <property type="entry name" value="Zfn-C6H2"/>
</dbReference>
<evidence type="ECO:0000256" key="9">
    <source>
        <dbReference type="HAMAP-Rule" id="MF_03174"/>
    </source>
</evidence>
<protein>
    <recommendedName>
        <fullName evidence="11">Methionine aminopeptidase</fullName>
        <ecNumber evidence="11">3.4.11.18</ecNumber>
    </recommendedName>
</protein>
<feature type="binding site" evidence="9">
    <location>
        <position position="237"/>
    </location>
    <ligand>
        <name>Zn(2+)</name>
        <dbReference type="ChEBI" id="CHEBI:29105"/>
        <label>3</label>
    </ligand>
</feature>
<dbReference type="Pfam" id="PF15801">
    <property type="entry name" value="zf-C6H2"/>
    <property type="match status" value="1"/>
</dbReference>
<keyword evidence="7 9" id="KW-0378">Hydrolase</keyword>
<comment type="subcellular location">
    <subcellularLocation>
        <location evidence="1 9">Cytoplasm</location>
    </subcellularLocation>
</comment>
<feature type="binding site" evidence="9">
    <location>
        <position position="333"/>
    </location>
    <ligand>
        <name>Zn(2+)</name>
        <dbReference type="ChEBI" id="CHEBI:29105"/>
        <label>4</label>
        <note>catalytic</note>
    </ligand>
</feature>
<dbReference type="FunFam" id="3.90.230.10:FF:000010">
    <property type="entry name" value="Methionine aminopeptidase"/>
    <property type="match status" value="1"/>
</dbReference>
<sequence length="404" mass="45729">MADEYHGKTCASPNCNKIANLQCPTCLKLGLSGSFFCEQACFKNAWKEHKKVHLKTELKVNDTGEALSGTQLSNLLLDTIQNPWPDFQYTGKLRPFYPLSKKRHVPAHIQRPDYADQKEGLPLSEITSKRSTQIVQLSPKEIEGMRVVCKLAREVLDIVAKAVRPGITTDELDRICHEATIERNCYPSPLNYYQFPKSCCTSVNEVVCHGIPDQRKLEEGDIVNLDVTCYYNGFHGDLNETLFVGNVDESSKHLVKTAYESLIAAANNIKPGARYRDMGQHIQNVAHANGCAVTRTYCGHGIHQLFHTAPNVPHYAKNKAVGIMKPGHVFTIEPMINQVFEYKIFLGTWRDLLWPDNWTAVTQDGRRSAQFEQTYLVTETGFEILTARKNNRPYFLDQLDEIPI</sequence>
<accession>T2MFQ6</accession>
<dbReference type="SUPFAM" id="SSF55920">
    <property type="entry name" value="Creatinase/aminopeptidase"/>
    <property type="match status" value="1"/>
</dbReference>
<evidence type="ECO:0000256" key="7">
    <source>
        <dbReference type="ARBA" id="ARBA00022801"/>
    </source>
</evidence>
<dbReference type="InterPro" id="IPR036005">
    <property type="entry name" value="Creatinase/aminopeptidase-like"/>
</dbReference>
<dbReference type="InterPro" id="IPR001714">
    <property type="entry name" value="Pept_M24_MAP"/>
</dbReference>
<dbReference type="GO" id="GO:0008270">
    <property type="term" value="F:zinc ion binding"/>
    <property type="evidence" value="ECO:0007669"/>
    <property type="project" value="UniProtKB-KW"/>
</dbReference>
<gene>
    <name evidence="13" type="primary">METAP1</name>
</gene>
<feature type="domain" description="C6H2-type" evidence="12">
    <location>
        <begin position="7"/>
        <end position="60"/>
    </location>
</feature>
<dbReference type="HAMAP" id="MF_01974">
    <property type="entry name" value="MetAP_1"/>
    <property type="match status" value="1"/>
</dbReference>
<dbReference type="AlphaFoldDB" id="T2MFQ6"/>
<feature type="binding site" evidence="9">
    <location>
        <position position="372"/>
    </location>
    <ligand>
        <name>Zn(2+)</name>
        <dbReference type="ChEBI" id="CHEBI:29105"/>
        <label>3</label>
    </ligand>
</feature>
<evidence type="ECO:0000256" key="6">
    <source>
        <dbReference type="ARBA" id="ARBA00022771"/>
    </source>
</evidence>
<dbReference type="GO" id="GO:0070006">
    <property type="term" value="F:metalloaminopeptidase activity"/>
    <property type="evidence" value="ECO:0007669"/>
    <property type="project" value="UniProtKB-UniRule"/>
</dbReference>
<dbReference type="InterPro" id="IPR000994">
    <property type="entry name" value="Pept_M24"/>
</dbReference>
<dbReference type="EC" id="3.4.11.18" evidence="11"/>
<keyword evidence="4 9" id="KW-0645">Protease</keyword>
<comment type="cofactor">
    <cofactor evidence="11">
        <name>Co(2+)</name>
        <dbReference type="ChEBI" id="CHEBI:48828"/>
    </cofactor>
    <cofactor evidence="11">
        <name>Zn(2+)</name>
        <dbReference type="ChEBI" id="CHEBI:29105"/>
    </cofactor>
    <cofactor evidence="11">
        <name>Mn(2+)</name>
        <dbReference type="ChEBI" id="CHEBI:29035"/>
    </cofactor>
    <cofactor evidence="11">
        <name>Fe(2+)</name>
        <dbReference type="ChEBI" id="CHEBI:29033"/>
    </cofactor>
    <text evidence="11">Binds 2 divalent metal cations per subunit. Has a high-affinity and a low affinity metal-binding site. The true nature of the physiological cofactor is under debate. The enzyme is active with cobalt, zinc, manganese or divalent iron ions.</text>
</comment>
<evidence type="ECO:0000256" key="11">
    <source>
        <dbReference type="RuleBase" id="RU003653"/>
    </source>
</evidence>
<name>T2MFQ6_HYDVU</name>
<dbReference type="Pfam" id="PF00557">
    <property type="entry name" value="Peptidase_M24"/>
    <property type="match status" value="1"/>
</dbReference>
<evidence type="ECO:0000256" key="1">
    <source>
        <dbReference type="ARBA" id="ARBA00004496"/>
    </source>
</evidence>
<reference evidence="13" key="1">
    <citation type="journal article" date="2013" name="Genome Biol. Evol.">
        <title>Punctuated emergences of genetic and phenotypic innovations in eumetazoan, bilaterian, euteleostome, and hominidae ancestors.</title>
        <authorList>
            <person name="Wenger Y."/>
            <person name="Galliot B."/>
        </authorList>
    </citation>
    <scope>NUCLEOTIDE SEQUENCE</scope>
    <source>
        <tissue evidence="13">Whole animals</tissue>
    </source>
</reference>
<feature type="binding site" evidence="9">
    <location>
        <position position="307"/>
    </location>
    <ligand>
        <name>a protein</name>
        <dbReference type="ChEBI" id="CHEBI:16541"/>
    </ligand>
    <ligandPart>
        <name>N-terminal L-methionine residue</name>
        <dbReference type="ChEBI" id="CHEBI:64731"/>
    </ligandPart>
</feature>
<comment type="catalytic activity">
    <reaction evidence="9 11">
        <text>Release of N-terminal amino acids, preferentially methionine, from peptides and arylamides.</text>
        <dbReference type="EC" id="3.4.11.18"/>
    </reaction>
</comment>
<organism evidence="13">
    <name type="scientific">Hydra vulgaris</name>
    <name type="common">Hydra</name>
    <name type="synonym">Hydra attenuata</name>
    <dbReference type="NCBI Taxonomy" id="6087"/>
    <lineage>
        <taxon>Eukaryota</taxon>
        <taxon>Metazoa</taxon>
        <taxon>Cnidaria</taxon>
        <taxon>Hydrozoa</taxon>
        <taxon>Hydroidolina</taxon>
        <taxon>Anthoathecata</taxon>
        <taxon>Aplanulata</taxon>
        <taxon>Hydridae</taxon>
        <taxon>Hydra</taxon>
    </lineage>
</organism>
<dbReference type="PROSITE" id="PS52013">
    <property type="entry name" value="ZF_C6H2"/>
    <property type="match status" value="1"/>
</dbReference>
<keyword evidence="5 9" id="KW-0479">Metal-binding</keyword>
<dbReference type="CDD" id="cd01086">
    <property type="entry name" value="MetAP1"/>
    <property type="match status" value="1"/>
</dbReference>
<feature type="binding site" evidence="9">
    <location>
        <position position="372"/>
    </location>
    <ligand>
        <name>Zn(2+)</name>
        <dbReference type="ChEBI" id="CHEBI:29105"/>
        <label>4</label>
        <note>catalytic</note>
    </ligand>
</feature>
<feature type="binding site" evidence="9">
    <location>
        <position position="209"/>
    </location>
    <ligand>
        <name>a protein</name>
        <dbReference type="ChEBI" id="CHEBI:16541"/>
    </ligand>
    <ligandPart>
        <name>N-terminal L-methionine residue</name>
        <dbReference type="ChEBI" id="CHEBI:64731"/>
    </ligandPart>
</feature>
<evidence type="ECO:0000256" key="3">
    <source>
        <dbReference type="ARBA" id="ARBA00022490"/>
    </source>
</evidence>
<evidence type="ECO:0000256" key="4">
    <source>
        <dbReference type="ARBA" id="ARBA00022670"/>
    </source>
</evidence>
<dbReference type="InterPro" id="IPR002467">
    <property type="entry name" value="Pept_M24A_MAP1"/>
</dbReference>
<comment type="function">
    <text evidence="9 11">Cotranslationally removes the N-terminal methionine from nascent proteins. The N-terminal methionine is often cleaved when the second residue in the primary sequence is small and uncharged (Met-Ala-, Cys, Gly, Pro, Ser, Thr, or Val).</text>
</comment>
<dbReference type="NCBIfam" id="TIGR00500">
    <property type="entry name" value="met_pdase_I"/>
    <property type="match status" value="1"/>
</dbReference>
<evidence type="ECO:0000256" key="8">
    <source>
        <dbReference type="ARBA" id="ARBA00022833"/>
    </source>
</evidence>
<keyword evidence="8" id="KW-0862">Zinc</keyword>
<evidence type="ECO:0000259" key="12">
    <source>
        <dbReference type="PROSITE" id="PS52013"/>
    </source>
</evidence>
<comment type="subunit">
    <text evidence="9">Associates with the 60S ribosomal subunit of the 80S translational complex.</text>
</comment>
<dbReference type="PROSITE" id="PS00680">
    <property type="entry name" value="MAP_1"/>
    <property type="match status" value="1"/>
</dbReference>
<keyword evidence="3 9" id="KW-0963">Cytoplasm</keyword>
<comment type="similarity">
    <text evidence="9 10">Belongs to the peptidase M24A family. Methionine aminopeptidase type 1 subfamily.</text>
</comment>
<comment type="cofactor">
    <cofactor evidence="9">
        <name>Zn(2+)</name>
        <dbReference type="ChEBI" id="CHEBI:29105"/>
    </cofactor>
    <cofactor evidence="9">
        <name>Co(2+)</name>
        <dbReference type="ChEBI" id="CHEBI:48828"/>
    </cofactor>
    <cofactor evidence="9">
        <name>Mn(2+)</name>
        <dbReference type="ChEBI" id="CHEBI:29035"/>
    </cofactor>
    <cofactor evidence="9">
        <name>Fe(2+)</name>
        <dbReference type="ChEBI" id="CHEBI:29033"/>
    </cofactor>
    <text evidence="9">Binds 2 divalent metal cations per subunit. Has a high-affinity and a low affinity metal-binding site. The true nature of the physiological cofactor is under debate. The enzyme is active with zinc, cobalt, manganese or divalent iron ions. Has high activity with zinc; zinc cofactor is transferred into the active site region by the ZNG1 zinc chaperone.</text>
</comment>
<feature type="binding site" evidence="9">
    <location>
        <position position="300"/>
    </location>
    <ligand>
        <name>Zn(2+)</name>
        <dbReference type="ChEBI" id="CHEBI:29105"/>
        <label>4</label>
        <note>catalytic</note>
    </ligand>
</feature>
<dbReference type="EMBL" id="HAAD01004513">
    <property type="protein sequence ID" value="CDG70745.1"/>
    <property type="molecule type" value="mRNA"/>
</dbReference>
<dbReference type="GO" id="GO:0004239">
    <property type="term" value="F:initiator methionyl aminopeptidase activity"/>
    <property type="evidence" value="ECO:0007669"/>
    <property type="project" value="UniProtKB-UniRule"/>
</dbReference>
<dbReference type="PRINTS" id="PR00599">
    <property type="entry name" value="MAPEPTIDASE"/>
</dbReference>
<dbReference type="PANTHER" id="PTHR43330:SF7">
    <property type="entry name" value="METHIONINE AMINOPEPTIDASE 1"/>
    <property type="match status" value="1"/>
</dbReference>
<dbReference type="PANTHER" id="PTHR43330">
    <property type="entry name" value="METHIONINE AMINOPEPTIDASE"/>
    <property type="match status" value="1"/>
</dbReference>
<proteinExistence type="evidence at transcript level"/>
<dbReference type="GO" id="GO:0005829">
    <property type="term" value="C:cytosol"/>
    <property type="evidence" value="ECO:0007669"/>
    <property type="project" value="TreeGrafter"/>
</dbReference>
<dbReference type="GO" id="GO:0006508">
    <property type="term" value="P:proteolysis"/>
    <property type="evidence" value="ECO:0007669"/>
    <property type="project" value="UniProtKB-KW"/>
</dbReference>
<keyword evidence="6 10" id="KW-0863">Zinc-finger</keyword>
<feature type="binding site" evidence="9">
    <location>
        <position position="226"/>
    </location>
    <ligand>
        <name>Zn(2+)</name>
        <dbReference type="ChEBI" id="CHEBI:29105"/>
        <label>3</label>
    </ligand>
</feature>
<evidence type="ECO:0000256" key="5">
    <source>
        <dbReference type="ARBA" id="ARBA00022723"/>
    </source>
</evidence>
<feature type="binding site" evidence="9">
    <location>
        <position position="237"/>
    </location>
    <ligand>
        <name>Zn(2+)</name>
        <dbReference type="ChEBI" id="CHEBI:29105"/>
        <label>4</label>
        <note>catalytic</note>
    </ligand>
</feature>
<dbReference type="Gene3D" id="3.90.230.10">
    <property type="entry name" value="Creatinase/methionine aminopeptidase superfamily"/>
    <property type="match status" value="1"/>
</dbReference>
<keyword evidence="2 9" id="KW-0031">Aminopeptidase</keyword>
<evidence type="ECO:0000256" key="10">
    <source>
        <dbReference type="PROSITE-ProRule" id="PRU01357"/>
    </source>
</evidence>